<protein>
    <recommendedName>
        <fullName evidence="4 7">Peroxisomal membrane protein PEX14</fullName>
    </recommendedName>
    <alternativeName>
        <fullName evidence="5 7">Peroxin-14</fullName>
    </alternativeName>
</protein>
<evidence type="ECO:0000256" key="8">
    <source>
        <dbReference type="SAM" id="MobiDB-lite"/>
    </source>
</evidence>
<evidence type="ECO:0000256" key="6">
    <source>
        <dbReference type="ARBA" id="ARBA00046271"/>
    </source>
</evidence>
<keyword evidence="7" id="KW-0653">Protein transport</keyword>
<feature type="region of interest" description="Disordered" evidence="8">
    <location>
        <begin position="1"/>
        <end position="38"/>
    </location>
</feature>
<evidence type="ECO:0000256" key="3">
    <source>
        <dbReference type="ARBA" id="ARBA00023140"/>
    </source>
</evidence>
<feature type="compositionally biased region" description="Low complexity" evidence="8">
    <location>
        <begin position="86"/>
        <end position="97"/>
    </location>
</feature>
<evidence type="ECO:0000313" key="10">
    <source>
        <dbReference type="EMBL" id="KAG4410548.1"/>
    </source>
</evidence>
<dbReference type="InterPro" id="IPR036388">
    <property type="entry name" value="WH-like_DNA-bd_sf"/>
</dbReference>
<feature type="region of interest" description="Disordered" evidence="8">
    <location>
        <begin position="86"/>
        <end position="135"/>
    </location>
</feature>
<feature type="compositionally biased region" description="Basic and acidic residues" evidence="8">
    <location>
        <begin position="24"/>
        <end position="38"/>
    </location>
</feature>
<comment type="subcellular location">
    <subcellularLocation>
        <location evidence="6 7">Peroxisome membrane</location>
    </subcellularLocation>
</comment>
<dbReference type="AlphaFoldDB" id="A0A8H7W345"/>
<comment type="caution">
    <text evidence="10">The sequence shown here is derived from an EMBL/GenBank/DDBJ whole genome shotgun (WGS) entry which is preliminary data.</text>
</comment>
<evidence type="ECO:0000256" key="1">
    <source>
        <dbReference type="ARBA" id="ARBA00005443"/>
    </source>
</evidence>
<accession>A0A8H7W345</accession>
<name>A0A8H7W345_9HELO</name>
<dbReference type="InterPro" id="IPR025655">
    <property type="entry name" value="PEX14"/>
</dbReference>
<evidence type="ECO:0000256" key="7">
    <source>
        <dbReference type="RuleBase" id="RU367032"/>
    </source>
</evidence>
<keyword evidence="7" id="KW-0472">Membrane</keyword>
<feature type="compositionally biased region" description="Pro residues" evidence="8">
    <location>
        <begin position="98"/>
        <end position="129"/>
    </location>
</feature>
<dbReference type="PANTHER" id="PTHR23058">
    <property type="entry name" value="PEROXISOMAL MEMBRANE PROTEIN PEX14"/>
    <property type="match status" value="1"/>
</dbReference>
<dbReference type="GO" id="GO:0016560">
    <property type="term" value="P:protein import into peroxisome matrix, docking"/>
    <property type="evidence" value="ECO:0007669"/>
    <property type="project" value="UniProtKB-UniRule"/>
</dbReference>
<keyword evidence="7" id="KW-0813">Transport</keyword>
<evidence type="ECO:0000259" key="9">
    <source>
        <dbReference type="Pfam" id="PF04695"/>
    </source>
</evidence>
<evidence type="ECO:0000256" key="5">
    <source>
        <dbReference type="ARBA" id="ARBA00029691"/>
    </source>
</evidence>
<evidence type="ECO:0000256" key="4">
    <source>
        <dbReference type="ARBA" id="ARBA00029502"/>
    </source>
</evidence>
<feature type="domain" description="Peroxisome membrane anchor protein Pex14p N-terminal" evidence="9">
    <location>
        <begin position="38"/>
        <end position="81"/>
    </location>
</feature>
<evidence type="ECO:0000256" key="2">
    <source>
        <dbReference type="ARBA" id="ARBA00023010"/>
    </source>
</evidence>
<evidence type="ECO:0000313" key="11">
    <source>
        <dbReference type="Proteomes" id="UP000664132"/>
    </source>
</evidence>
<dbReference type="GO" id="GO:1990429">
    <property type="term" value="C:peroxisomal importomer complex"/>
    <property type="evidence" value="ECO:0007669"/>
    <property type="project" value="TreeGrafter"/>
</dbReference>
<feature type="compositionally biased region" description="Basic and acidic residues" evidence="8">
    <location>
        <begin position="1"/>
        <end position="10"/>
    </location>
</feature>
<dbReference type="OrthoDB" id="441517at2759"/>
<dbReference type="Pfam" id="PF04695">
    <property type="entry name" value="Pex14_N"/>
    <property type="match status" value="1"/>
</dbReference>
<keyword evidence="11" id="KW-1185">Reference proteome</keyword>
<sequence length="361" mass="38828">MSDSDPEKKAGIPAWQTKAASESAKTDETVPAQKEESRETVIAQARKFLEEDEVRDASTDKKIAFLESKGLGNEEIQELLGIARNTEASSTSETTAPAPSPSPAQTSPPPPQPAYSPPQYQSPPQPPIITYPEFLTTPPHPTPLITKPRLLTTLYAFSGLTALLYGTHNYLVTPMIASLTEARLSFASTSKTNLDKLITQLEGLVSEVPANMRNKGIGEKDDESESDEDPTEMFHRDIGIQTSPFISRPSSPVDTSPLTGHTARLQSLKSTLEGLVEDSTSEAGETSELESTMGILREYLDSLAFVQPSYSYGVGGYGSAGRSGKDEDDEIGKVKKEIRGVKGVLLSARSFPGVVRVGGGR</sequence>
<organism evidence="10 11">
    <name type="scientific">Cadophora malorum</name>
    <dbReference type="NCBI Taxonomy" id="108018"/>
    <lineage>
        <taxon>Eukaryota</taxon>
        <taxon>Fungi</taxon>
        <taxon>Dikarya</taxon>
        <taxon>Ascomycota</taxon>
        <taxon>Pezizomycotina</taxon>
        <taxon>Leotiomycetes</taxon>
        <taxon>Helotiales</taxon>
        <taxon>Ploettnerulaceae</taxon>
        <taxon>Cadophora</taxon>
    </lineage>
</organism>
<dbReference type="GO" id="GO:0005102">
    <property type="term" value="F:signaling receptor binding"/>
    <property type="evidence" value="ECO:0007669"/>
    <property type="project" value="TreeGrafter"/>
</dbReference>
<dbReference type="PANTHER" id="PTHR23058:SF5">
    <property type="entry name" value="PEROXISOMAL MEMBRANE PROTEIN PEX14"/>
    <property type="match status" value="1"/>
</dbReference>
<proteinExistence type="inferred from homology"/>
<dbReference type="InterPro" id="IPR006785">
    <property type="entry name" value="Pex14_N"/>
</dbReference>
<keyword evidence="3 7" id="KW-0576">Peroxisome</keyword>
<comment type="function">
    <text evidence="7">Component of the PEX13-PEX14 docking complex, a translocon channel that specifically mediates the import of peroxisomal cargo proteins bound to PEX5 receptor. The PEX13-PEX14 docking complex forms a large import pore which can be opened to a diameter of about 9 nm. Mechanistically, PEX5 receptor along with cargo proteins associates with the PEX14 subunit of the PEX13-PEX14 docking complex in the cytosol, leading to the insertion of the receptor into the organelle membrane with the concomitant translocation of the cargo into the peroxisome matrix.</text>
</comment>
<gene>
    <name evidence="10" type="ORF">IFR04_016316</name>
</gene>
<keyword evidence="2" id="KW-0811">Translocation</keyword>
<dbReference type="Proteomes" id="UP000664132">
    <property type="component" value="Unassembled WGS sequence"/>
</dbReference>
<dbReference type="Gene3D" id="1.10.10.10">
    <property type="entry name" value="Winged helix-like DNA-binding domain superfamily/Winged helix DNA-binding domain"/>
    <property type="match status" value="1"/>
</dbReference>
<comment type="similarity">
    <text evidence="1 7">Belongs to the peroxin-14 family.</text>
</comment>
<dbReference type="GO" id="GO:0005778">
    <property type="term" value="C:peroxisomal membrane"/>
    <property type="evidence" value="ECO:0007669"/>
    <property type="project" value="UniProtKB-SubCell"/>
</dbReference>
<dbReference type="EMBL" id="JAFJYH010000674">
    <property type="protein sequence ID" value="KAG4410548.1"/>
    <property type="molecule type" value="Genomic_DNA"/>
</dbReference>
<reference evidence="10" key="1">
    <citation type="submission" date="2021-02" db="EMBL/GenBank/DDBJ databases">
        <title>Genome sequence Cadophora malorum strain M34.</title>
        <authorList>
            <person name="Stefanovic E."/>
            <person name="Vu D."/>
            <person name="Scully C."/>
            <person name="Dijksterhuis J."/>
            <person name="Roader J."/>
            <person name="Houbraken J."/>
        </authorList>
    </citation>
    <scope>NUCLEOTIDE SEQUENCE</scope>
    <source>
        <strain evidence="10">M34</strain>
    </source>
</reference>